<proteinExistence type="predicted"/>
<reference evidence="2 3" key="1">
    <citation type="journal article" date="2021" name="Hortic Res">
        <title>Chromosome-scale assembly of the Dendrobium chrysotoxum genome enhances the understanding of orchid evolution.</title>
        <authorList>
            <person name="Zhang Y."/>
            <person name="Zhang G.Q."/>
            <person name="Zhang D."/>
            <person name="Liu X.D."/>
            <person name="Xu X.Y."/>
            <person name="Sun W.H."/>
            <person name="Yu X."/>
            <person name="Zhu X."/>
            <person name="Wang Z.W."/>
            <person name="Zhao X."/>
            <person name="Zhong W.Y."/>
            <person name="Chen H."/>
            <person name="Yin W.L."/>
            <person name="Huang T."/>
            <person name="Niu S.C."/>
            <person name="Liu Z.J."/>
        </authorList>
    </citation>
    <scope>NUCLEOTIDE SEQUENCE [LARGE SCALE GENOMIC DNA]</scope>
    <source>
        <strain evidence="2">Lindl</strain>
    </source>
</reference>
<keyword evidence="1" id="KW-0732">Signal</keyword>
<feature type="signal peptide" evidence="1">
    <location>
        <begin position="1"/>
        <end position="19"/>
    </location>
</feature>
<protein>
    <submittedName>
        <fullName evidence="2">Uncharacterized protein</fullName>
    </submittedName>
</protein>
<evidence type="ECO:0000256" key="1">
    <source>
        <dbReference type="SAM" id="SignalP"/>
    </source>
</evidence>
<dbReference type="AlphaFoldDB" id="A0AAV7FL20"/>
<name>A0AAV7FL20_DENCH</name>
<sequence>MRKIHRLLAAMVPHTLVAAGEEFHKEVEVVEEMVMAAVVNYSELGVAVVEIGNDKGAAVMEKVVVANCSGLEVAVMEKAVVENGNDKVEAVMEKVAVVSCSGLGVAVVRIHIDMAVVVMEMVGAVIHSDKVAMEMEKVVEVVIDNDKAAVVMEKVAVAIMMMVEVERVMGVVSKVWEKVVMV</sequence>
<dbReference type="Proteomes" id="UP000775213">
    <property type="component" value="Unassembled WGS sequence"/>
</dbReference>
<organism evidence="2 3">
    <name type="scientific">Dendrobium chrysotoxum</name>
    <name type="common">Orchid</name>
    <dbReference type="NCBI Taxonomy" id="161865"/>
    <lineage>
        <taxon>Eukaryota</taxon>
        <taxon>Viridiplantae</taxon>
        <taxon>Streptophyta</taxon>
        <taxon>Embryophyta</taxon>
        <taxon>Tracheophyta</taxon>
        <taxon>Spermatophyta</taxon>
        <taxon>Magnoliopsida</taxon>
        <taxon>Liliopsida</taxon>
        <taxon>Asparagales</taxon>
        <taxon>Orchidaceae</taxon>
        <taxon>Epidendroideae</taxon>
        <taxon>Malaxideae</taxon>
        <taxon>Dendrobiinae</taxon>
        <taxon>Dendrobium</taxon>
    </lineage>
</organism>
<feature type="chain" id="PRO_5043944592" evidence="1">
    <location>
        <begin position="20"/>
        <end position="182"/>
    </location>
</feature>
<dbReference type="EMBL" id="JAGFBR010000794">
    <property type="protein sequence ID" value="KAH0434378.1"/>
    <property type="molecule type" value="Genomic_DNA"/>
</dbReference>
<keyword evidence="3" id="KW-1185">Reference proteome</keyword>
<comment type="caution">
    <text evidence="2">The sequence shown here is derived from an EMBL/GenBank/DDBJ whole genome shotgun (WGS) entry which is preliminary data.</text>
</comment>
<accession>A0AAV7FL20</accession>
<evidence type="ECO:0000313" key="3">
    <source>
        <dbReference type="Proteomes" id="UP000775213"/>
    </source>
</evidence>
<evidence type="ECO:0000313" key="2">
    <source>
        <dbReference type="EMBL" id="KAH0434378.1"/>
    </source>
</evidence>
<gene>
    <name evidence="2" type="ORF">IEQ34_026838</name>
</gene>